<evidence type="ECO:0000313" key="2">
    <source>
        <dbReference type="EMBL" id="AEE47442.1"/>
    </source>
</evidence>
<evidence type="ECO:0000256" key="1">
    <source>
        <dbReference type="SAM" id="MobiDB-lite"/>
    </source>
</evidence>
<evidence type="ECO:0000313" key="3">
    <source>
        <dbReference type="Proteomes" id="UP000008460"/>
    </source>
</evidence>
<proteinExistence type="predicted"/>
<dbReference type="KEGG" id="cfi:Celf_3329"/>
<dbReference type="RefSeq" id="WP_013772466.1">
    <property type="nucleotide sequence ID" value="NC_015514.1"/>
</dbReference>
<feature type="region of interest" description="Disordered" evidence="1">
    <location>
        <begin position="1"/>
        <end position="25"/>
    </location>
</feature>
<dbReference type="AlphaFoldDB" id="F4H173"/>
<dbReference type="Proteomes" id="UP000008460">
    <property type="component" value="Chromosome"/>
</dbReference>
<organism evidence="2 3">
    <name type="scientific">Cellulomonas fimi (strain ATCC 484 / DSM 20113 / JCM 1341 / CCUG 24087 / LMG 16345 / NBRC 15513 / NCIMB 8980 / NCTC 7547 / NRS-133)</name>
    <dbReference type="NCBI Taxonomy" id="590998"/>
    <lineage>
        <taxon>Bacteria</taxon>
        <taxon>Bacillati</taxon>
        <taxon>Actinomycetota</taxon>
        <taxon>Actinomycetes</taxon>
        <taxon>Micrococcales</taxon>
        <taxon>Cellulomonadaceae</taxon>
        <taxon>Cellulomonas</taxon>
    </lineage>
</organism>
<sequence>MAPYPDGPTLASDPELAEQTQQAMRRGTETLVRELADQGVTGTYPFVTYSLYPVVFLITQSDAERDLLVAQGLPRDVVVRHMTQAGVRPDLAQASRVGAESQETVDRDWGGNWYQAMR</sequence>
<dbReference type="EMBL" id="CP002666">
    <property type="protein sequence ID" value="AEE47442.1"/>
    <property type="molecule type" value="Genomic_DNA"/>
</dbReference>
<name>F4H173_CELFA</name>
<gene>
    <name evidence="2" type="ordered locus">Celf_3329</name>
</gene>
<dbReference type="HOGENOM" id="CLU_2068889_0_0_11"/>
<protein>
    <submittedName>
        <fullName evidence="2">Uncharacterized protein</fullName>
    </submittedName>
</protein>
<reference evidence="2 3" key="1">
    <citation type="submission" date="2011-04" db="EMBL/GenBank/DDBJ databases">
        <title>Complete sequence of Cellulomonas fimi ATCC 484.</title>
        <authorList>
            <consortium name="US DOE Joint Genome Institute"/>
            <person name="Lucas S."/>
            <person name="Han J."/>
            <person name="Lapidus A."/>
            <person name="Cheng J.-F."/>
            <person name="Goodwin L."/>
            <person name="Pitluck S."/>
            <person name="Peters L."/>
            <person name="Chertkov O."/>
            <person name="Detter J.C."/>
            <person name="Han C."/>
            <person name="Tapia R."/>
            <person name="Land M."/>
            <person name="Hauser L."/>
            <person name="Kyrpides N."/>
            <person name="Ivanova N."/>
            <person name="Ovchinnikova G."/>
            <person name="Pagani I."/>
            <person name="Mead D."/>
            <person name="Brumm P."/>
            <person name="Woyke T."/>
        </authorList>
    </citation>
    <scope>NUCLEOTIDE SEQUENCE [LARGE SCALE GENOMIC DNA]</scope>
    <source>
        <strain evidence="3">ATCC 484 / DSM 20113 / JCM 1341 / NBRC 15513 / NCIMB 8980 / NCTC 7547</strain>
    </source>
</reference>
<accession>F4H173</accession>
<keyword evidence="3" id="KW-1185">Reference proteome</keyword>